<dbReference type="EMBL" id="CM055104">
    <property type="protein sequence ID" value="KAJ7534185.1"/>
    <property type="molecule type" value="Genomic_DNA"/>
</dbReference>
<organism evidence="1 2">
    <name type="scientific">Diphasiastrum complanatum</name>
    <name type="common">Issler's clubmoss</name>
    <name type="synonym">Lycopodium complanatum</name>
    <dbReference type="NCBI Taxonomy" id="34168"/>
    <lineage>
        <taxon>Eukaryota</taxon>
        <taxon>Viridiplantae</taxon>
        <taxon>Streptophyta</taxon>
        <taxon>Embryophyta</taxon>
        <taxon>Tracheophyta</taxon>
        <taxon>Lycopodiopsida</taxon>
        <taxon>Lycopodiales</taxon>
        <taxon>Lycopodiaceae</taxon>
        <taxon>Lycopodioideae</taxon>
        <taxon>Diphasiastrum</taxon>
    </lineage>
</organism>
<keyword evidence="2" id="KW-1185">Reference proteome</keyword>
<name>A0ACC2BWU1_DIPCM</name>
<accession>A0ACC2BWU1</accession>
<protein>
    <submittedName>
        <fullName evidence="1">Uncharacterized protein</fullName>
    </submittedName>
</protein>
<gene>
    <name evidence="1" type="ORF">O6H91_13G083100</name>
</gene>
<evidence type="ECO:0000313" key="2">
    <source>
        <dbReference type="Proteomes" id="UP001162992"/>
    </source>
</evidence>
<evidence type="ECO:0000313" key="1">
    <source>
        <dbReference type="EMBL" id="KAJ7534185.1"/>
    </source>
</evidence>
<sequence>MAVKEVFIWLLVSVFFATASGRGLDQVTQKKHGDTYNQTITLVLVKFASAVYTDDAASLLSWSCPRCIGLTKGFQIADLIVDEPHCLQAFVGVSNILPAIVVAFRGTQERSFHNWLEDLYWKQLDFGYPGVTDAMVHHGFYSAYHNTTLRPRLIVAIQSLILKRPELPIMITGHSMGGAMAAFCALDLTVNYGMENIDVVTFGQPRIGNPSFASYYNAYVPKTIRMTHNHDIVPHLPPYYSILDNWTYHHSAREVWIYKIAFGILNYETQKICDGTGEDPDCSRSVIGNSISDHLEYLGTVLRTDHSHDPEDSLLSALGAPEGPRNWYKQR</sequence>
<comment type="caution">
    <text evidence="1">The sequence shown here is derived from an EMBL/GenBank/DDBJ whole genome shotgun (WGS) entry which is preliminary data.</text>
</comment>
<dbReference type="Proteomes" id="UP001162992">
    <property type="component" value="Chromosome 13"/>
</dbReference>
<proteinExistence type="predicted"/>
<reference evidence="2" key="1">
    <citation type="journal article" date="2024" name="Proc. Natl. Acad. Sci. U.S.A.">
        <title>Extraordinary preservation of gene collinearity over three hundred million years revealed in homosporous lycophytes.</title>
        <authorList>
            <person name="Li C."/>
            <person name="Wickell D."/>
            <person name="Kuo L.Y."/>
            <person name="Chen X."/>
            <person name="Nie B."/>
            <person name="Liao X."/>
            <person name="Peng D."/>
            <person name="Ji J."/>
            <person name="Jenkins J."/>
            <person name="Williams M."/>
            <person name="Shu S."/>
            <person name="Plott C."/>
            <person name="Barry K."/>
            <person name="Rajasekar S."/>
            <person name="Grimwood J."/>
            <person name="Han X."/>
            <person name="Sun S."/>
            <person name="Hou Z."/>
            <person name="He W."/>
            <person name="Dai G."/>
            <person name="Sun C."/>
            <person name="Schmutz J."/>
            <person name="Leebens-Mack J.H."/>
            <person name="Li F.W."/>
            <person name="Wang L."/>
        </authorList>
    </citation>
    <scope>NUCLEOTIDE SEQUENCE [LARGE SCALE GENOMIC DNA]</scope>
    <source>
        <strain evidence="2">cv. PW_Plant_1</strain>
    </source>
</reference>